<comment type="catalytic activity">
    <reaction evidence="7">
        <text>DNA(n) + a 2'-deoxyribonucleoside 5'-triphosphate = DNA(n+1) + diphosphate</text>
        <dbReference type="Rhea" id="RHEA:22508"/>
        <dbReference type="Rhea" id="RHEA-COMP:17339"/>
        <dbReference type="Rhea" id="RHEA-COMP:17340"/>
        <dbReference type="ChEBI" id="CHEBI:33019"/>
        <dbReference type="ChEBI" id="CHEBI:61560"/>
        <dbReference type="ChEBI" id="CHEBI:173112"/>
        <dbReference type="EC" id="2.7.7.7"/>
    </reaction>
</comment>
<dbReference type="Gene3D" id="1.20.272.10">
    <property type="match status" value="1"/>
</dbReference>
<feature type="non-terminal residue" evidence="9">
    <location>
        <position position="1"/>
    </location>
</feature>
<dbReference type="Gene3D" id="1.10.8.60">
    <property type="match status" value="1"/>
</dbReference>
<sequence>SEEIGRIDKRLEKMVPKENKVIFWELFENQKMGWILNFFRKSNIQIDPEAASFLLEMVENNTKELKDTCGKLRVYFGEGSRIEYADVEKILYHSKDENVFTLFKKISSRDLDASLEVLTKLLLTREADPVALLAGLLAQVRKLKRLKGLIEQRYSHEEAFSRVKMSSKRMQKIYAEGARQYSLDELQAIVLLIARFDYRVRSLKSNLHATLLQLFLYYLVVRGGSGIFRF</sequence>
<dbReference type="InterPro" id="IPR048466">
    <property type="entry name" value="DNA_pol3_delta-like_C"/>
</dbReference>
<dbReference type="GO" id="GO:0003887">
    <property type="term" value="F:DNA-directed DNA polymerase activity"/>
    <property type="evidence" value="ECO:0007669"/>
    <property type="project" value="UniProtKB-KW"/>
</dbReference>
<dbReference type="InterPro" id="IPR027417">
    <property type="entry name" value="P-loop_NTPase"/>
</dbReference>
<evidence type="ECO:0000256" key="4">
    <source>
        <dbReference type="ARBA" id="ARBA00022705"/>
    </source>
</evidence>
<evidence type="ECO:0000259" key="8">
    <source>
        <dbReference type="Pfam" id="PF21694"/>
    </source>
</evidence>
<proteinExistence type="inferred from homology"/>
<keyword evidence="4" id="KW-0235">DNA replication</keyword>
<keyword evidence="2" id="KW-0808">Transferase</keyword>
<evidence type="ECO:0000256" key="7">
    <source>
        <dbReference type="ARBA" id="ARBA00049244"/>
    </source>
</evidence>
<dbReference type="SUPFAM" id="SSF48019">
    <property type="entry name" value="post-AAA+ oligomerization domain-like"/>
    <property type="match status" value="1"/>
</dbReference>
<evidence type="ECO:0000256" key="5">
    <source>
        <dbReference type="ARBA" id="ARBA00022932"/>
    </source>
</evidence>
<dbReference type="NCBIfam" id="TIGR01128">
    <property type="entry name" value="holA"/>
    <property type="match status" value="1"/>
</dbReference>
<protein>
    <recommendedName>
        <fullName evidence="1">DNA-directed DNA polymerase</fullName>
        <ecNumber evidence="1">2.7.7.7</ecNumber>
    </recommendedName>
</protein>
<comment type="similarity">
    <text evidence="6">Belongs to the DNA polymerase HolA subunit family.</text>
</comment>
<evidence type="ECO:0000256" key="1">
    <source>
        <dbReference type="ARBA" id="ARBA00012417"/>
    </source>
</evidence>
<dbReference type="InterPro" id="IPR005790">
    <property type="entry name" value="DNA_polIII_delta"/>
</dbReference>
<feature type="domain" description="DNA polymerase III delta subunit-like C-terminal" evidence="8">
    <location>
        <begin position="97"/>
        <end position="217"/>
    </location>
</feature>
<evidence type="ECO:0000313" key="9">
    <source>
        <dbReference type="EMBL" id="GAG02692.1"/>
    </source>
</evidence>
<dbReference type="GO" id="GO:0006261">
    <property type="term" value="P:DNA-templated DNA replication"/>
    <property type="evidence" value="ECO:0007669"/>
    <property type="project" value="TreeGrafter"/>
</dbReference>
<dbReference type="EC" id="2.7.7.7" evidence="1"/>
<organism evidence="9">
    <name type="scientific">marine sediment metagenome</name>
    <dbReference type="NCBI Taxonomy" id="412755"/>
    <lineage>
        <taxon>unclassified sequences</taxon>
        <taxon>metagenomes</taxon>
        <taxon>ecological metagenomes</taxon>
    </lineage>
</organism>
<dbReference type="PANTHER" id="PTHR34388">
    <property type="entry name" value="DNA POLYMERASE III SUBUNIT DELTA"/>
    <property type="match status" value="1"/>
</dbReference>
<evidence type="ECO:0000256" key="3">
    <source>
        <dbReference type="ARBA" id="ARBA00022695"/>
    </source>
</evidence>
<dbReference type="SUPFAM" id="SSF52540">
    <property type="entry name" value="P-loop containing nucleoside triphosphate hydrolases"/>
    <property type="match status" value="1"/>
</dbReference>
<evidence type="ECO:0000256" key="2">
    <source>
        <dbReference type="ARBA" id="ARBA00022679"/>
    </source>
</evidence>
<reference evidence="9" key="1">
    <citation type="journal article" date="2014" name="Front. Microbiol.">
        <title>High frequency of phylogenetically diverse reductive dehalogenase-homologous genes in deep subseafloor sedimentary metagenomes.</title>
        <authorList>
            <person name="Kawai M."/>
            <person name="Futagami T."/>
            <person name="Toyoda A."/>
            <person name="Takaki Y."/>
            <person name="Nishi S."/>
            <person name="Hori S."/>
            <person name="Arai W."/>
            <person name="Tsubouchi T."/>
            <person name="Morono Y."/>
            <person name="Uchiyama I."/>
            <person name="Ito T."/>
            <person name="Fujiyama A."/>
            <person name="Inagaki F."/>
            <person name="Takami H."/>
        </authorList>
    </citation>
    <scope>NUCLEOTIDE SEQUENCE</scope>
    <source>
        <strain evidence="9">Expedition CK06-06</strain>
    </source>
</reference>
<evidence type="ECO:0000256" key="6">
    <source>
        <dbReference type="ARBA" id="ARBA00034754"/>
    </source>
</evidence>
<comment type="caution">
    <text evidence="9">The sequence shown here is derived from an EMBL/GenBank/DDBJ whole genome shotgun (WGS) entry which is preliminary data.</text>
</comment>
<dbReference type="GO" id="GO:0003677">
    <property type="term" value="F:DNA binding"/>
    <property type="evidence" value="ECO:0007669"/>
    <property type="project" value="InterPro"/>
</dbReference>
<dbReference type="Pfam" id="PF21694">
    <property type="entry name" value="DNA_pol3_delta_C"/>
    <property type="match status" value="1"/>
</dbReference>
<keyword evidence="5" id="KW-0239">DNA-directed DNA polymerase</keyword>
<dbReference type="GO" id="GO:0009360">
    <property type="term" value="C:DNA polymerase III complex"/>
    <property type="evidence" value="ECO:0007669"/>
    <property type="project" value="TreeGrafter"/>
</dbReference>
<dbReference type="PANTHER" id="PTHR34388:SF1">
    <property type="entry name" value="DNA POLYMERASE III SUBUNIT DELTA"/>
    <property type="match status" value="1"/>
</dbReference>
<dbReference type="AlphaFoldDB" id="X0UU03"/>
<keyword evidence="3" id="KW-0548">Nucleotidyltransferase</keyword>
<name>X0UU03_9ZZZZ</name>
<gene>
    <name evidence="9" type="ORF">S01H1_43844</name>
</gene>
<accession>X0UU03</accession>
<dbReference type="EMBL" id="BARS01027943">
    <property type="protein sequence ID" value="GAG02692.1"/>
    <property type="molecule type" value="Genomic_DNA"/>
</dbReference>
<dbReference type="InterPro" id="IPR008921">
    <property type="entry name" value="DNA_pol3_clamp-load_cplx_C"/>
</dbReference>